<name>R0JY00_EXST2</name>
<proteinExistence type="predicted"/>
<dbReference type="RefSeq" id="XP_008026547.1">
    <property type="nucleotide sequence ID" value="XM_008028356.1"/>
</dbReference>
<protein>
    <submittedName>
        <fullName evidence="1">Uncharacterized protein</fullName>
    </submittedName>
</protein>
<reference evidence="1 2" key="1">
    <citation type="journal article" date="2012" name="PLoS Pathog.">
        <title>Diverse lifestyles and strategies of plant pathogenesis encoded in the genomes of eighteen Dothideomycetes fungi.</title>
        <authorList>
            <person name="Ohm R.A."/>
            <person name="Feau N."/>
            <person name="Henrissat B."/>
            <person name="Schoch C.L."/>
            <person name="Horwitz B.A."/>
            <person name="Barry K.W."/>
            <person name="Condon B.J."/>
            <person name="Copeland A.C."/>
            <person name="Dhillon B."/>
            <person name="Glaser F."/>
            <person name="Hesse C.N."/>
            <person name="Kosti I."/>
            <person name="LaButti K."/>
            <person name="Lindquist E.A."/>
            <person name="Lucas S."/>
            <person name="Salamov A.A."/>
            <person name="Bradshaw R.E."/>
            <person name="Ciuffetti L."/>
            <person name="Hamelin R.C."/>
            <person name="Kema G.H.J."/>
            <person name="Lawrence C."/>
            <person name="Scott J.A."/>
            <person name="Spatafora J.W."/>
            <person name="Turgeon B.G."/>
            <person name="de Wit P.J.G.M."/>
            <person name="Zhong S."/>
            <person name="Goodwin S.B."/>
            <person name="Grigoriev I.V."/>
        </authorList>
    </citation>
    <scope>NUCLEOTIDE SEQUENCE [LARGE SCALE GENOMIC DNA]</scope>
    <source>
        <strain evidence="2">28A</strain>
    </source>
</reference>
<dbReference type="Proteomes" id="UP000016935">
    <property type="component" value="Unassembled WGS sequence"/>
</dbReference>
<sequence length="177" mass="18859">MATRPTPPELPSVPGAPALPVHAPLSHAHPPLALACSPLVLAAATKPRRPPWVVCPARPSTQPRPTPIRLLFAARWSLVGPAYHRSTRFSFPRRKRPGAQISTTSGGVVCMRAVPESAYQLSATELVHARLVCICCHFPPCSQATLASFPLSRLCPNVDKLPGGGDDSWPLLCCSPA</sequence>
<organism evidence="1 2">
    <name type="scientific">Exserohilum turcicum (strain 28A)</name>
    <name type="common">Northern leaf blight fungus</name>
    <name type="synonym">Setosphaeria turcica</name>
    <dbReference type="NCBI Taxonomy" id="671987"/>
    <lineage>
        <taxon>Eukaryota</taxon>
        <taxon>Fungi</taxon>
        <taxon>Dikarya</taxon>
        <taxon>Ascomycota</taxon>
        <taxon>Pezizomycotina</taxon>
        <taxon>Dothideomycetes</taxon>
        <taxon>Pleosporomycetidae</taxon>
        <taxon>Pleosporales</taxon>
        <taxon>Pleosporineae</taxon>
        <taxon>Pleosporaceae</taxon>
        <taxon>Exserohilum</taxon>
    </lineage>
</organism>
<keyword evidence="2" id="KW-1185">Reference proteome</keyword>
<dbReference type="GeneID" id="19404572"/>
<evidence type="ECO:0000313" key="1">
    <source>
        <dbReference type="EMBL" id="EOA85798.1"/>
    </source>
</evidence>
<evidence type="ECO:0000313" key="2">
    <source>
        <dbReference type="Proteomes" id="UP000016935"/>
    </source>
</evidence>
<dbReference type="EMBL" id="KB908637">
    <property type="protein sequence ID" value="EOA85798.1"/>
    <property type="molecule type" value="Genomic_DNA"/>
</dbReference>
<accession>R0JY00</accession>
<reference evidence="1 2" key="2">
    <citation type="journal article" date="2013" name="PLoS Genet.">
        <title>Comparative genome structure, secondary metabolite, and effector coding capacity across Cochliobolus pathogens.</title>
        <authorList>
            <person name="Condon B.J."/>
            <person name="Leng Y."/>
            <person name="Wu D."/>
            <person name="Bushley K.E."/>
            <person name="Ohm R.A."/>
            <person name="Otillar R."/>
            <person name="Martin J."/>
            <person name="Schackwitz W."/>
            <person name="Grimwood J."/>
            <person name="MohdZainudin N."/>
            <person name="Xue C."/>
            <person name="Wang R."/>
            <person name="Manning V.A."/>
            <person name="Dhillon B."/>
            <person name="Tu Z.J."/>
            <person name="Steffenson B.J."/>
            <person name="Salamov A."/>
            <person name="Sun H."/>
            <person name="Lowry S."/>
            <person name="LaButti K."/>
            <person name="Han J."/>
            <person name="Copeland A."/>
            <person name="Lindquist E."/>
            <person name="Barry K."/>
            <person name="Schmutz J."/>
            <person name="Baker S.E."/>
            <person name="Ciuffetti L.M."/>
            <person name="Grigoriev I.V."/>
            <person name="Zhong S."/>
            <person name="Turgeon B.G."/>
        </authorList>
    </citation>
    <scope>NUCLEOTIDE SEQUENCE [LARGE SCALE GENOMIC DNA]</scope>
    <source>
        <strain evidence="2">28A</strain>
    </source>
</reference>
<dbReference type="AlphaFoldDB" id="R0JY00"/>
<gene>
    <name evidence="1" type="ORF">SETTUDRAFT_40053</name>
</gene>
<dbReference type="HOGENOM" id="CLU_1518765_0_0_1"/>